<dbReference type="PANTHER" id="PTHR32411:SF43">
    <property type="entry name" value="CYSTEINE-RICH REPEAT SECRETORY PROTEIN 38"/>
    <property type="match status" value="1"/>
</dbReference>
<dbReference type="AlphaFoldDB" id="A0A443PBY9"/>
<feature type="domain" description="Gnk2-homologous" evidence="8">
    <location>
        <begin position="298"/>
        <end position="402"/>
    </location>
</feature>
<dbReference type="Gene3D" id="3.30.430.20">
    <property type="entry name" value="Gnk2 domain, C-X8-C-X2-C motif"/>
    <property type="match status" value="4"/>
</dbReference>
<keyword evidence="3 7" id="KW-0732">Signal</keyword>
<feature type="chain" id="PRO_5019397984" evidence="7">
    <location>
        <begin position="24"/>
        <end position="528"/>
    </location>
</feature>
<evidence type="ECO:0000313" key="9">
    <source>
        <dbReference type="EMBL" id="RWR88297.1"/>
    </source>
</evidence>
<dbReference type="OrthoDB" id="696781at2759"/>
<feature type="domain" description="Gnk2-homologous" evidence="8">
    <location>
        <begin position="25"/>
        <end position="127"/>
    </location>
</feature>
<feature type="domain" description="Gnk2-homologous" evidence="8">
    <location>
        <begin position="404"/>
        <end position="506"/>
    </location>
</feature>
<dbReference type="InterPro" id="IPR038408">
    <property type="entry name" value="GNK2_sf"/>
</dbReference>
<dbReference type="InterPro" id="IPR050581">
    <property type="entry name" value="CRR_secretory_protein"/>
</dbReference>
<keyword evidence="2" id="KW-0964">Secreted</keyword>
<dbReference type="Proteomes" id="UP000283530">
    <property type="component" value="Unassembled WGS sequence"/>
</dbReference>
<protein>
    <submittedName>
        <fullName evidence="9">Gnk2 domain-containing protein</fullName>
    </submittedName>
</protein>
<dbReference type="FunFam" id="3.30.430.20:FF:000002">
    <property type="entry name" value="Cysteine-rich receptor-like protein kinase 10"/>
    <property type="match status" value="1"/>
</dbReference>
<organism evidence="9 10">
    <name type="scientific">Cinnamomum micranthum f. kanehirae</name>
    <dbReference type="NCBI Taxonomy" id="337451"/>
    <lineage>
        <taxon>Eukaryota</taxon>
        <taxon>Viridiplantae</taxon>
        <taxon>Streptophyta</taxon>
        <taxon>Embryophyta</taxon>
        <taxon>Tracheophyta</taxon>
        <taxon>Spermatophyta</taxon>
        <taxon>Magnoliopsida</taxon>
        <taxon>Magnoliidae</taxon>
        <taxon>Laurales</taxon>
        <taxon>Lauraceae</taxon>
        <taxon>Cinnamomum</taxon>
    </lineage>
</organism>
<accession>A0A443PBY9</accession>
<dbReference type="STRING" id="337451.A0A443PBY9"/>
<keyword evidence="10" id="KW-1185">Reference proteome</keyword>
<comment type="similarity">
    <text evidence="6">Belongs to the cysteine-rich repeat secretory protein family.</text>
</comment>
<evidence type="ECO:0000256" key="7">
    <source>
        <dbReference type="SAM" id="SignalP"/>
    </source>
</evidence>
<name>A0A443PBY9_9MAGN</name>
<dbReference type="CDD" id="cd23509">
    <property type="entry name" value="Gnk2-like"/>
    <property type="match status" value="4"/>
</dbReference>
<dbReference type="InterPro" id="IPR002902">
    <property type="entry name" value="GNK2"/>
</dbReference>
<proteinExistence type="inferred from homology"/>
<reference evidence="9 10" key="1">
    <citation type="journal article" date="2019" name="Nat. Plants">
        <title>Stout camphor tree genome fills gaps in understanding of flowering plant genome evolution.</title>
        <authorList>
            <person name="Chaw S.M."/>
            <person name="Liu Y.C."/>
            <person name="Wu Y.W."/>
            <person name="Wang H.Y."/>
            <person name="Lin C.I."/>
            <person name="Wu C.S."/>
            <person name="Ke H.M."/>
            <person name="Chang L.Y."/>
            <person name="Hsu C.Y."/>
            <person name="Yang H.T."/>
            <person name="Sudianto E."/>
            <person name="Hsu M.H."/>
            <person name="Wu K.P."/>
            <person name="Wang L.N."/>
            <person name="Leebens-Mack J.H."/>
            <person name="Tsai I.J."/>
        </authorList>
    </citation>
    <scope>NUCLEOTIDE SEQUENCE [LARGE SCALE GENOMIC DNA]</scope>
    <source>
        <strain evidence="10">cv. Chaw 1501</strain>
        <tissue evidence="9">Young leaves</tissue>
    </source>
</reference>
<dbReference type="EMBL" id="QPKB01000007">
    <property type="protein sequence ID" value="RWR88297.1"/>
    <property type="molecule type" value="Genomic_DNA"/>
</dbReference>
<evidence type="ECO:0000256" key="1">
    <source>
        <dbReference type="ARBA" id="ARBA00004613"/>
    </source>
</evidence>
<dbReference type="GO" id="GO:0005576">
    <property type="term" value="C:extracellular region"/>
    <property type="evidence" value="ECO:0007669"/>
    <property type="project" value="UniProtKB-SubCell"/>
</dbReference>
<dbReference type="FunFam" id="3.30.430.20:FF:000009">
    <property type="entry name" value="Cysteine-rich receptor-like protein kinase 28"/>
    <property type="match status" value="1"/>
</dbReference>
<dbReference type="Pfam" id="PF01657">
    <property type="entry name" value="Stress-antifung"/>
    <property type="match status" value="3"/>
</dbReference>
<evidence type="ECO:0000313" key="10">
    <source>
        <dbReference type="Proteomes" id="UP000283530"/>
    </source>
</evidence>
<evidence type="ECO:0000259" key="8">
    <source>
        <dbReference type="PROSITE" id="PS51473"/>
    </source>
</evidence>
<keyword evidence="4" id="KW-0677">Repeat</keyword>
<gene>
    <name evidence="9" type="ORF">CKAN_01729500</name>
</gene>
<evidence type="ECO:0000256" key="2">
    <source>
        <dbReference type="ARBA" id="ARBA00022525"/>
    </source>
</evidence>
<dbReference type="PANTHER" id="PTHR32411">
    <property type="entry name" value="CYSTEINE-RICH REPEAT SECRETORY PROTEIN 38-RELATED"/>
    <property type="match status" value="1"/>
</dbReference>
<dbReference type="PROSITE" id="PS51473">
    <property type="entry name" value="GNK2"/>
    <property type="match status" value="4"/>
</dbReference>
<evidence type="ECO:0000256" key="4">
    <source>
        <dbReference type="ARBA" id="ARBA00022737"/>
    </source>
</evidence>
<feature type="domain" description="Gnk2-homologous" evidence="8">
    <location>
        <begin position="133"/>
        <end position="238"/>
    </location>
</feature>
<comment type="subcellular location">
    <subcellularLocation>
        <location evidence="1">Secreted</location>
    </subcellularLocation>
</comment>
<evidence type="ECO:0000256" key="6">
    <source>
        <dbReference type="ARBA" id="ARBA00038515"/>
    </source>
</evidence>
<evidence type="ECO:0000256" key="5">
    <source>
        <dbReference type="ARBA" id="ARBA00023180"/>
    </source>
</evidence>
<feature type="signal peptide" evidence="7">
    <location>
        <begin position="1"/>
        <end position="23"/>
    </location>
</feature>
<evidence type="ECO:0000256" key="3">
    <source>
        <dbReference type="ARBA" id="ARBA00022729"/>
    </source>
</evidence>
<keyword evidence="5" id="KW-0325">Glycoprotein</keyword>
<sequence length="528" mass="59498">MSILRAIPFLLLSIPLFLNPVLGVDPLFHICSTSNNYNSNSLYDKNLQQLMASLSTKVPLTGFALRSVGRSQDRANGLALCRGDTSSANCKTCINGATSDIRQLCPYNEQAIVWYDHCLLRYSNIKFFGQIDTSNKAYLWNGKRVDDPKSFNHQVAELLTNLSMEASHSPLMFAKGEMELGESKKLYGLTQCTRDLSSSDCKKCLESAISELPSCCDGQEGGRVLGGSCNFRYELYPFVDVKRAKSKTSVPKSDVAWEAMHFCCHCKMHFETSKCMKLLLFSLFGLHFQRILVTADDLPIIRERYNSSNYTSGSIYERNLNTIVHSLCTNEVPLRQTFYEATYGDYPNTIYVCFQCMSEASEADCRQCLFLSLVQIFISCPKRKQATILYYYCILRYSNQSLLSHPDNTVRLRGGFPIPVLPTKAIIEEIGALIKDASASSSRIRTRVTRVSNPQIRLYGMAQCTRDLSGNDCYTCLLGMARVIERNPFGLERYISSFIKYDDHPFYDLSESPSPLVARDALPSSQEN</sequence>
<comment type="caution">
    <text evidence="9">The sequence shown here is derived from an EMBL/GenBank/DDBJ whole genome shotgun (WGS) entry which is preliminary data.</text>
</comment>